<dbReference type="Gene3D" id="2.30.30.240">
    <property type="entry name" value="PRC-barrel domain"/>
    <property type="match status" value="1"/>
</dbReference>
<comment type="similarity">
    <text evidence="5">Belongs to the RimM family.</text>
</comment>
<dbReference type="SUPFAM" id="SSF50447">
    <property type="entry name" value="Translation proteins"/>
    <property type="match status" value="1"/>
</dbReference>
<evidence type="ECO:0000256" key="1">
    <source>
        <dbReference type="ARBA" id="ARBA00022490"/>
    </source>
</evidence>
<feature type="domain" description="Ribosome maturation factor RimM PRC barrel" evidence="7">
    <location>
        <begin position="103"/>
        <end position="170"/>
    </location>
</feature>
<sequence length="171" mass="19153">MRRLVLGRIAGVYGVRGWVKLRSSTRPIENLLDYPRWWLVHQGREIETTLIEGRNHGDGLVAQIGDANGKLIDDRDVAASLIGAEIHVARDELPEPEEGQYYWFDLIGLAVVNEEGVDLGRVDSLTSNGAQDVLVIKQGEVERLIPFVKGPIIKSVSLDEQRIVADWQPDY</sequence>
<dbReference type="PANTHER" id="PTHR33692">
    <property type="entry name" value="RIBOSOME MATURATION FACTOR RIMM"/>
    <property type="match status" value="1"/>
</dbReference>
<keyword evidence="4 5" id="KW-0143">Chaperone</keyword>
<dbReference type="InterPro" id="IPR011033">
    <property type="entry name" value="PRC_barrel-like_sf"/>
</dbReference>
<dbReference type="InterPro" id="IPR011961">
    <property type="entry name" value="RimM"/>
</dbReference>
<dbReference type="InterPro" id="IPR002676">
    <property type="entry name" value="RimM_N"/>
</dbReference>
<dbReference type="InterPro" id="IPR056792">
    <property type="entry name" value="PRC_RimM"/>
</dbReference>
<keyword evidence="2 5" id="KW-0690">Ribosome biogenesis</keyword>
<comment type="domain">
    <text evidence="5">The PRC barrel domain binds ribosomal protein uS19.</text>
</comment>
<evidence type="ECO:0000256" key="3">
    <source>
        <dbReference type="ARBA" id="ARBA00022552"/>
    </source>
</evidence>
<evidence type="ECO:0000256" key="5">
    <source>
        <dbReference type="HAMAP-Rule" id="MF_00014"/>
    </source>
</evidence>
<dbReference type="Pfam" id="PF01782">
    <property type="entry name" value="RimM"/>
    <property type="match status" value="1"/>
</dbReference>
<evidence type="ECO:0000256" key="4">
    <source>
        <dbReference type="ARBA" id="ARBA00023186"/>
    </source>
</evidence>
<evidence type="ECO:0000259" key="7">
    <source>
        <dbReference type="Pfam" id="PF24986"/>
    </source>
</evidence>
<dbReference type="Proteomes" id="UP000199758">
    <property type="component" value="Unassembled WGS sequence"/>
</dbReference>
<dbReference type="STRING" id="490188.SAMN04488068_3224"/>
<keyword evidence="9" id="KW-1185">Reference proteome</keyword>
<dbReference type="Pfam" id="PF24986">
    <property type="entry name" value="PRC_RimM"/>
    <property type="match status" value="1"/>
</dbReference>
<reference evidence="8 9" key="1">
    <citation type="submission" date="2016-11" db="EMBL/GenBank/DDBJ databases">
        <authorList>
            <person name="Jaros S."/>
            <person name="Januszkiewicz K."/>
            <person name="Wedrychowicz H."/>
        </authorList>
    </citation>
    <scope>NUCLEOTIDE SEQUENCE [LARGE SCALE GENOMIC DNA]</scope>
    <source>
        <strain evidence="8 9">CGMCC 1.7049</strain>
    </source>
</reference>
<comment type="subcellular location">
    <subcellularLocation>
        <location evidence="5">Cytoplasm</location>
    </subcellularLocation>
</comment>
<dbReference type="EMBL" id="FQWZ01000008">
    <property type="protein sequence ID" value="SHH30169.1"/>
    <property type="molecule type" value="Genomic_DNA"/>
</dbReference>
<proteinExistence type="inferred from homology"/>
<accession>A0A1M5RVG8</accession>
<dbReference type="GO" id="GO:0042274">
    <property type="term" value="P:ribosomal small subunit biogenesis"/>
    <property type="evidence" value="ECO:0007669"/>
    <property type="project" value="UniProtKB-UniRule"/>
</dbReference>
<evidence type="ECO:0000313" key="8">
    <source>
        <dbReference type="EMBL" id="SHH30169.1"/>
    </source>
</evidence>
<evidence type="ECO:0000313" key="9">
    <source>
        <dbReference type="Proteomes" id="UP000199758"/>
    </source>
</evidence>
<dbReference type="InterPro" id="IPR009000">
    <property type="entry name" value="Transl_B-barrel_sf"/>
</dbReference>
<dbReference type="GO" id="GO:0005737">
    <property type="term" value="C:cytoplasm"/>
    <property type="evidence" value="ECO:0007669"/>
    <property type="project" value="UniProtKB-SubCell"/>
</dbReference>
<keyword evidence="1 5" id="KW-0963">Cytoplasm</keyword>
<protein>
    <recommendedName>
        <fullName evidence="5">Ribosome maturation factor RimM</fullName>
    </recommendedName>
</protein>
<dbReference type="GO" id="GO:0005840">
    <property type="term" value="C:ribosome"/>
    <property type="evidence" value="ECO:0007669"/>
    <property type="project" value="InterPro"/>
</dbReference>
<dbReference type="SUPFAM" id="SSF50346">
    <property type="entry name" value="PRC-barrel domain"/>
    <property type="match status" value="1"/>
</dbReference>
<evidence type="ECO:0000259" key="6">
    <source>
        <dbReference type="Pfam" id="PF01782"/>
    </source>
</evidence>
<dbReference type="GO" id="GO:0043022">
    <property type="term" value="F:ribosome binding"/>
    <property type="evidence" value="ECO:0007669"/>
    <property type="project" value="InterPro"/>
</dbReference>
<organism evidence="8 9">
    <name type="scientific">Hydrocarboniphaga daqingensis</name>
    <dbReference type="NCBI Taxonomy" id="490188"/>
    <lineage>
        <taxon>Bacteria</taxon>
        <taxon>Pseudomonadati</taxon>
        <taxon>Pseudomonadota</taxon>
        <taxon>Gammaproteobacteria</taxon>
        <taxon>Nevskiales</taxon>
        <taxon>Nevskiaceae</taxon>
        <taxon>Hydrocarboniphaga</taxon>
    </lineage>
</organism>
<dbReference type="GO" id="GO:0006364">
    <property type="term" value="P:rRNA processing"/>
    <property type="evidence" value="ECO:0007669"/>
    <property type="project" value="UniProtKB-UniRule"/>
</dbReference>
<dbReference type="PANTHER" id="PTHR33692:SF1">
    <property type="entry name" value="RIBOSOME MATURATION FACTOR RIMM"/>
    <property type="match status" value="1"/>
</dbReference>
<dbReference type="InterPro" id="IPR036976">
    <property type="entry name" value="RimM_N_sf"/>
</dbReference>
<dbReference type="RefSeq" id="WP_072899262.1">
    <property type="nucleotide sequence ID" value="NZ_FQWZ01000008.1"/>
</dbReference>
<comment type="function">
    <text evidence="5">An accessory protein needed during the final step in the assembly of 30S ribosomal subunit, possibly for assembly of the head region. Essential for efficient processing of 16S rRNA. May be needed both before and after RbfA during the maturation of 16S rRNA. It has affinity for free ribosomal 30S subunits but not for 70S ribosomes.</text>
</comment>
<evidence type="ECO:0000256" key="2">
    <source>
        <dbReference type="ARBA" id="ARBA00022517"/>
    </source>
</evidence>
<dbReference type="OrthoDB" id="9783509at2"/>
<dbReference type="AlphaFoldDB" id="A0A1M5RVG8"/>
<dbReference type="Gene3D" id="2.40.30.60">
    <property type="entry name" value="RimM"/>
    <property type="match status" value="1"/>
</dbReference>
<dbReference type="NCBIfam" id="TIGR02273">
    <property type="entry name" value="16S_RimM"/>
    <property type="match status" value="1"/>
</dbReference>
<gene>
    <name evidence="5" type="primary">rimM</name>
    <name evidence="8" type="ORF">SAMN04488068_3224</name>
</gene>
<keyword evidence="3 5" id="KW-0698">rRNA processing</keyword>
<name>A0A1M5RVG8_9GAMM</name>
<dbReference type="HAMAP" id="MF_00014">
    <property type="entry name" value="Ribosome_mat_RimM"/>
    <property type="match status" value="1"/>
</dbReference>
<comment type="subunit">
    <text evidence="5">Binds ribosomal protein uS19.</text>
</comment>
<feature type="domain" description="RimM N-terminal" evidence="6">
    <location>
        <begin position="6"/>
        <end position="91"/>
    </location>
</feature>